<keyword evidence="6 10" id="KW-0460">Magnesium</keyword>
<comment type="similarity">
    <text evidence="2 10">Belongs to the transketolase family. DXPS subfamily.</text>
</comment>
<keyword evidence="7 10" id="KW-0784">Thiamine biosynthesis</keyword>
<feature type="binding site" evidence="10">
    <location>
        <begin position="119"/>
        <end position="121"/>
    </location>
    <ligand>
        <name>thiamine diphosphate</name>
        <dbReference type="ChEBI" id="CHEBI:58937"/>
    </ligand>
</feature>
<dbReference type="HAMAP" id="MF_00315">
    <property type="entry name" value="DXP_synth"/>
    <property type="match status" value="1"/>
</dbReference>
<gene>
    <name evidence="10 12" type="primary">dxs</name>
    <name evidence="12" type="ORF">LKD22_00310</name>
</gene>
<dbReference type="SUPFAM" id="SSF52922">
    <property type="entry name" value="TK C-terminal domain-like"/>
    <property type="match status" value="1"/>
</dbReference>
<comment type="cofactor">
    <cofactor evidence="10">
        <name>Mg(2+)</name>
        <dbReference type="ChEBI" id="CHEBI:18420"/>
    </cofactor>
    <text evidence="10">Binds 1 Mg(2+) ion per subunit.</text>
</comment>
<evidence type="ECO:0000256" key="9">
    <source>
        <dbReference type="ARBA" id="ARBA00023229"/>
    </source>
</evidence>
<dbReference type="PROSITE" id="PS00801">
    <property type="entry name" value="TRANSKETOLASE_1"/>
    <property type="match status" value="1"/>
</dbReference>
<dbReference type="InterPro" id="IPR033248">
    <property type="entry name" value="Transketolase_C"/>
</dbReference>
<proteinExistence type="inferred from homology"/>
<dbReference type="GO" id="GO:0030976">
    <property type="term" value="F:thiamine pyrophosphate binding"/>
    <property type="evidence" value="ECO:0007669"/>
    <property type="project" value="UniProtKB-UniRule"/>
</dbReference>
<dbReference type="GO" id="GO:0008661">
    <property type="term" value="F:1-deoxy-D-xylulose-5-phosphate synthase activity"/>
    <property type="evidence" value="ECO:0007669"/>
    <property type="project" value="UniProtKB-UniRule"/>
</dbReference>
<dbReference type="InterPro" id="IPR009014">
    <property type="entry name" value="Transketo_C/PFOR_II"/>
</dbReference>
<organism evidence="12 13">
    <name type="scientific">Agathobaculum butyriciproducens</name>
    <dbReference type="NCBI Taxonomy" id="1628085"/>
    <lineage>
        <taxon>Bacteria</taxon>
        <taxon>Bacillati</taxon>
        <taxon>Bacillota</taxon>
        <taxon>Clostridia</taxon>
        <taxon>Eubacteriales</taxon>
        <taxon>Butyricicoccaceae</taxon>
        <taxon>Agathobaculum</taxon>
    </lineage>
</organism>
<accession>A0AAW4VRP1</accession>
<dbReference type="GeneID" id="98661029"/>
<evidence type="ECO:0000259" key="11">
    <source>
        <dbReference type="SMART" id="SM00861"/>
    </source>
</evidence>
<feature type="binding site" evidence="10">
    <location>
        <position position="289"/>
    </location>
    <ligand>
        <name>thiamine diphosphate</name>
        <dbReference type="ChEBI" id="CHEBI:58937"/>
    </ligand>
</feature>
<evidence type="ECO:0000256" key="4">
    <source>
        <dbReference type="ARBA" id="ARBA00022679"/>
    </source>
</evidence>
<dbReference type="NCBIfam" id="NF003933">
    <property type="entry name" value="PRK05444.2-2"/>
    <property type="match status" value="1"/>
</dbReference>
<keyword evidence="4 10" id="KW-0808">Transferase</keyword>
<name>A0AAW4VRP1_9FIRM</name>
<dbReference type="PANTHER" id="PTHR43322">
    <property type="entry name" value="1-D-DEOXYXYLULOSE 5-PHOSPHATE SYNTHASE-RELATED"/>
    <property type="match status" value="1"/>
</dbReference>
<dbReference type="FunFam" id="3.40.50.970:FF:000005">
    <property type="entry name" value="1-deoxy-D-xylulose-5-phosphate synthase"/>
    <property type="match status" value="1"/>
</dbReference>
<evidence type="ECO:0000256" key="6">
    <source>
        <dbReference type="ARBA" id="ARBA00022842"/>
    </source>
</evidence>
<dbReference type="InterPro" id="IPR005477">
    <property type="entry name" value="Dxylulose-5-P_synthase"/>
</dbReference>
<dbReference type="GO" id="GO:0016114">
    <property type="term" value="P:terpenoid biosynthetic process"/>
    <property type="evidence" value="ECO:0007669"/>
    <property type="project" value="UniProtKB-UniRule"/>
</dbReference>
<dbReference type="InterPro" id="IPR049557">
    <property type="entry name" value="Transketolase_CS"/>
</dbReference>
<evidence type="ECO:0000256" key="1">
    <source>
        <dbReference type="ARBA" id="ARBA00004980"/>
    </source>
</evidence>
<dbReference type="GO" id="GO:0019288">
    <property type="term" value="P:isopentenyl diphosphate biosynthetic process, methylerythritol 4-phosphate pathway"/>
    <property type="evidence" value="ECO:0007669"/>
    <property type="project" value="TreeGrafter"/>
</dbReference>
<dbReference type="InterPro" id="IPR029061">
    <property type="entry name" value="THDP-binding"/>
</dbReference>
<dbReference type="Gene3D" id="3.40.50.970">
    <property type="match status" value="2"/>
</dbReference>
<feature type="binding site" evidence="10">
    <location>
        <position position="78"/>
    </location>
    <ligand>
        <name>thiamine diphosphate</name>
        <dbReference type="ChEBI" id="CHEBI:58937"/>
    </ligand>
</feature>
<evidence type="ECO:0000256" key="2">
    <source>
        <dbReference type="ARBA" id="ARBA00011081"/>
    </source>
</evidence>
<dbReference type="CDD" id="cd07033">
    <property type="entry name" value="TPP_PYR_DXS_TK_like"/>
    <property type="match status" value="1"/>
</dbReference>
<evidence type="ECO:0000256" key="10">
    <source>
        <dbReference type="HAMAP-Rule" id="MF_00315"/>
    </source>
</evidence>
<dbReference type="SUPFAM" id="SSF52518">
    <property type="entry name" value="Thiamin diphosphate-binding fold (THDP-binding)"/>
    <property type="match status" value="1"/>
</dbReference>
<keyword evidence="13" id="KW-1185">Reference proteome</keyword>
<evidence type="ECO:0000313" key="13">
    <source>
        <dbReference type="Proteomes" id="UP001298753"/>
    </source>
</evidence>
<dbReference type="PROSITE" id="PS00802">
    <property type="entry name" value="TRANSKETOLASE_2"/>
    <property type="match status" value="1"/>
</dbReference>
<feature type="binding site" evidence="10">
    <location>
        <position position="179"/>
    </location>
    <ligand>
        <name>Mg(2+)</name>
        <dbReference type="ChEBI" id="CHEBI:18420"/>
    </ligand>
</feature>
<dbReference type="SMART" id="SM00861">
    <property type="entry name" value="Transket_pyr"/>
    <property type="match status" value="1"/>
</dbReference>
<dbReference type="GO" id="GO:0000287">
    <property type="term" value="F:magnesium ion binding"/>
    <property type="evidence" value="ECO:0007669"/>
    <property type="project" value="UniProtKB-UniRule"/>
</dbReference>
<dbReference type="RefSeq" id="WP_227599895.1">
    <property type="nucleotide sequence ID" value="NZ_JAJEPX010000001.1"/>
</dbReference>
<comment type="catalytic activity">
    <reaction evidence="10">
        <text>D-glyceraldehyde 3-phosphate + pyruvate + H(+) = 1-deoxy-D-xylulose 5-phosphate + CO2</text>
        <dbReference type="Rhea" id="RHEA:12605"/>
        <dbReference type="ChEBI" id="CHEBI:15361"/>
        <dbReference type="ChEBI" id="CHEBI:15378"/>
        <dbReference type="ChEBI" id="CHEBI:16526"/>
        <dbReference type="ChEBI" id="CHEBI:57792"/>
        <dbReference type="ChEBI" id="CHEBI:59776"/>
        <dbReference type="EC" id="2.2.1.7"/>
    </reaction>
</comment>
<dbReference type="PANTHER" id="PTHR43322:SF5">
    <property type="entry name" value="1-DEOXY-D-XYLULOSE-5-PHOSPHATE SYNTHASE, CHLOROPLASTIC"/>
    <property type="match status" value="1"/>
</dbReference>
<feature type="binding site" evidence="10">
    <location>
        <position position="179"/>
    </location>
    <ligand>
        <name>thiamine diphosphate</name>
        <dbReference type="ChEBI" id="CHEBI:58937"/>
    </ligand>
</feature>
<evidence type="ECO:0000256" key="5">
    <source>
        <dbReference type="ARBA" id="ARBA00022723"/>
    </source>
</evidence>
<dbReference type="GO" id="GO:0005829">
    <property type="term" value="C:cytosol"/>
    <property type="evidence" value="ECO:0007669"/>
    <property type="project" value="TreeGrafter"/>
</dbReference>
<dbReference type="AlphaFoldDB" id="A0AAW4VRP1"/>
<evidence type="ECO:0000313" key="12">
    <source>
        <dbReference type="EMBL" id="MCC2175584.1"/>
    </source>
</evidence>
<reference evidence="12 13" key="1">
    <citation type="submission" date="2021-10" db="EMBL/GenBank/DDBJ databases">
        <title>Anaerobic single-cell dispensing facilitates the cultivation of human gut bacteria.</title>
        <authorList>
            <person name="Afrizal A."/>
        </authorList>
    </citation>
    <scope>NUCLEOTIDE SEQUENCE [LARGE SCALE GENOMIC DNA]</scope>
    <source>
        <strain evidence="12 13">CLA-AA-H270</strain>
    </source>
</reference>
<dbReference type="Pfam" id="PF13292">
    <property type="entry name" value="DXP_synthase_N"/>
    <property type="match status" value="1"/>
</dbReference>
<keyword evidence="9 10" id="KW-0414">Isoprene biosynthesis</keyword>
<comment type="cofactor">
    <cofactor evidence="10">
        <name>thiamine diphosphate</name>
        <dbReference type="ChEBI" id="CHEBI:58937"/>
    </cofactor>
    <text evidence="10">Binds 1 thiamine pyrophosphate per subunit.</text>
</comment>
<dbReference type="Pfam" id="PF02780">
    <property type="entry name" value="Transketolase_C"/>
    <property type="match status" value="1"/>
</dbReference>
<feature type="domain" description="Transketolase-like pyrimidine-binding" evidence="11">
    <location>
        <begin position="318"/>
        <end position="482"/>
    </location>
</feature>
<comment type="function">
    <text evidence="10">Catalyzes the acyloin condensation reaction between C atoms 2 and 3 of pyruvate and glyceraldehyde 3-phosphate to yield 1-deoxy-D-xylulose-5-phosphate (DXP).</text>
</comment>
<dbReference type="EMBL" id="JAJEPX010000001">
    <property type="protein sequence ID" value="MCC2175584.1"/>
    <property type="molecule type" value="Genomic_DNA"/>
</dbReference>
<dbReference type="CDD" id="cd02007">
    <property type="entry name" value="TPP_DXS"/>
    <property type="match status" value="1"/>
</dbReference>
<keyword evidence="8 10" id="KW-0786">Thiamine pyrophosphate</keyword>
<dbReference type="Pfam" id="PF02779">
    <property type="entry name" value="Transket_pyr"/>
    <property type="match status" value="1"/>
</dbReference>
<dbReference type="NCBIfam" id="TIGR00204">
    <property type="entry name" value="dxs"/>
    <property type="match status" value="1"/>
</dbReference>
<dbReference type="InterPro" id="IPR020826">
    <property type="entry name" value="Transketolase_BS"/>
</dbReference>
<evidence type="ECO:0000256" key="3">
    <source>
        <dbReference type="ARBA" id="ARBA00011738"/>
    </source>
</evidence>
<comment type="pathway">
    <text evidence="1 10">Metabolic intermediate biosynthesis; 1-deoxy-D-xylulose 5-phosphate biosynthesis; 1-deoxy-D-xylulose 5-phosphate from D-glyceraldehyde 3-phosphate and pyruvate: step 1/1.</text>
</comment>
<keyword evidence="5 10" id="KW-0479">Metal-binding</keyword>
<evidence type="ECO:0000256" key="8">
    <source>
        <dbReference type="ARBA" id="ARBA00023052"/>
    </source>
</evidence>
<dbReference type="GO" id="GO:0009228">
    <property type="term" value="P:thiamine biosynthetic process"/>
    <property type="evidence" value="ECO:0007669"/>
    <property type="project" value="UniProtKB-UniRule"/>
</dbReference>
<comment type="subunit">
    <text evidence="3 10">Homodimer.</text>
</comment>
<dbReference type="Gene3D" id="3.40.50.920">
    <property type="match status" value="1"/>
</dbReference>
<feature type="binding site" evidence="10">
    <location>
        <begin position="151"/>
        <end position="152"/>
    </location>
    <ligand>
        <name>thiamine diphosphate</name>
        <dbReference type="ChEBI" id="CHEBI:58937"/>
    </ligand>
</feature>
<feature type="binding site" evidence="10">
    <location>
        <position position="369"/>
    </location>
    <ligand>
        <name>thiamine diphosphate</name>
        <dbReference type="ChEBI" id="CHEBI:58937"/>
    </ligand>
</feature>
<evidence type="ECO:0000256" key="7">
    <source>
        <dbReference type="ARBA" id="ARBA00022977"/>
    </source>
</evidence>
<comment type="caution">
    <text evidence="12">The sequence shown here is derived from an EMBL/GenBank/DDBJ whole genome shotgun (WGS) entry which is preliminary data.</text>
</comment>
<dbReference type="EC" id="2.2.1.7" evidence="10"/>
<protein>
    <recommendedName>
        <fullName evidence="10">1-deoxy-D-xylulose-5-phosphate synthase</fullName>
        <ecNumber evidence="10">2.2.1.7</ecNumber>
    </recommendedName>
    <alternativeName>
        <fullName evidence="10">1-deoxyxylulose-5-phosphate synthase</fullName>
        <shortName evidence="10">DXP synthase</shortName>
        <shortName evidence="10">DXPS</shortName>
    </alternativeName>
</protein>
<dbReference type="InterPro" id="IPR005475">
    <property type="entry name" value="Transketolase-like_Pyr-bd"/>
</dbReference>
<dbReference type="Proteomes" id="UP001298753">
    <property type="component" value="Unassembled WGS sequence"/>
</dbReference>
<feature type="binding site" evidence="10">
    <location>
        <position position="150"/>
    </location>
    <ligand>
        <name>Mg(2+)</name>
        <dbReference type="ChEBI" id="CHEBI:18420"/>
    </ligand>
</feature>
<sequence>MKQKRYGILDNISSPADLRGLSYDTLGVLCAALREFIVDSVSQTGGHLASNLGIVELAVALEREFDSSRDRIIYDVGHQCYVHKILTGRRDRFDTLRQYGGLCGFMKPEESITDPCITGHASDSVSVALGMAHARTLKNQKYHVVAVIGDGALTGGMAYEALSSAGTSREPLLVVLNDNNMSIAKNVGGLSRHLSRLRVSPQYLRAKTRIKERLSRIPGGGTITRAVSRFKAKIKRAVLPTSLFEQMGFTYLGPVDGHDLKSVCEFLALAKKMKKPVLLHVMTQKGRGYAPSEQYPEKYHGVSKFDRVTGAPLAAKKEDFSAFFGKELCALAEKDNRICAITAAMPSGTGLTRFAEKFPERFFDVGIAEEHAIGMAAGMAAQGLVPVAAIYSTFLQRAYDQIVHDIAIEGLHVVLCVDRAGIVGADGATHNGVLDIAFLRSIPGVKIFCPSDFAELRVMLSRAIYRETGPVAIRYPRGSEGAYRKELSAQPLVCLHEQSGSEVTIVTHGIMVNQAIDAAEILMHEGIRAQVYKVNEIGSGLEQAYAEVKEKLGGWCVVAEDVVPNGSVGEWLAAHRSERTDLLNTGDRFLPHGGVNELYRHCGIDAEGIAAYIMKNRNGKENGVG</sequence>